<evidence type="ECO:0000256" key="2">
    <source>
        <dbReference type="ARBA" id="ARBA00004232"/>
    </source>
</evidence>
<keyword evidence="9" id="KW-0472">Membrane</keyword>
<comment type="function">
    <text evidence="1">Plays a role in the regulation of neuronal activity.</text>
</comment>
<dbReference type="RefSeq" id="XP_026675704.1">
    <property type="nucleotide sequence ID" value="XM_026819903.1"/>
</dbReference>
<evidence type="ECO:0000256" key="10">
    <source>
        <dbReference type="ARBA" id="ARBA00023180"/>
    </source>
</evidence>
<evidence type="ECO:0000256" key="1">
    <source>
        <dbReference type="ARBA" id="ARBA00003440"/>
    </source>
</evidence>
<gene>
    <name evidence="16" type="primary">LOC103524525</name>
</gene>
<protein>
    <recommendedName>
        <fullName evidence="4">Macoilin</fullName>
    </recommendedName>
    <alternativeName>
        <fullName evidence="12">Transmembrane protein 57</fullName>
    </alternativeName>
</protein>
<evidence type="ECO:0000256" key="5">
    <source>
        <dbReference type="ARBA" id="ARBA00022553"/>
    </source>
</evidence>
<dbReference type="PaxDb" id="121845-A0A3Q0IHQ2"/>
<dbReference type="Pfam" id="PF09726">
    <property type="entry name" value="Macoilin"/>
    <property type="match status" value="1"/>
</dbReference>
<keyword evidence="7" id="KW-0256">Endoplasmic reticulum</keyword>
<evidence type="ECO:0000313" key="16">
    <source>
        <dbReference type="RefSeq" id="XP_026675704.1"/>
    </source>
</evidence>
<evidence type="ECO:0000313" key="15">
    <source>
        <dbReference type="Proteomes" id="UP000079169"/>
    </source>
</evidence>
<dbReference type="PANTHER" id="PTHR47464:SF2">
    <property type="entry name" value="MACOILIN"/>
    <property type="match status" value="1"/>
</dbReference>
<dbReference type="GO" id="GO:0030867">
    <property type="term" value="C:rough endoplasmic reticulum membrane"/>
    <property type="evidence" value="ECO:0007669"/>
    <property type="project" value="UniProtKB-SubCell"/>
</dbReference>
<keyword evidence="6" id="KW-0812">Transmembrane</keyword>
<dbReference type="AlphaFoldDB" id="A0A3Q0IHQ2"/>
<feature type="coiled-coil region" evidence="13">
    <location>
        <begin position="89"/>
        <end position="144"/>
    </location>
</feature>
<name>A0A3Q0IHQ2_DIACI</name>
<organism evidence="15 16">
    <name type="scientific">Diaphorina citri</name>
    <name type="common">Asian citrus psyllid</name>
    <dbReference type="NCBI Taxonomy" id="121845"/>
    <lineage>
        <taxon>Eukaryota</taxon>
        <taxon>Metazoa</taxon>
        <taxon>Ecdysozoa</taxon>
        <taxon>Arthropoda</taxon>
        <taxon>Hexapoda</taxon>
        <taxon>Insecta</taxon>
        <taxon>Pterygota</taxon>
        <taxon>Neoptera</taxon>
        <taxon>Paraneoptera</taxon>
        <taxon>Hemiptera</taxon>
        <taxon>Sternorrhyncha</taxon>
        <taxon>Psylloidea</taxon>
        <taxon>Psyllidae</taxon>
        <taxon>Diaphorininae</taxon>
        <taxon>Diaphorina</taxon>
    </lineage>
</organism>
<keyword evidence="15" id="KW-1185">Reference proteome</keyword>
<reference evidence="16" key="1">
    <citation type="submission" date="2025-08" db="UniProtKB">
        <authorList>
            <consortium name="RefSeq"/>
        </authorList>
    </citation>
    <scope>IDENTIFICATION</scope>
</reference>
<evidence type="ECO:0000256" key="9">
    <source>
        <dbReference type="ARBA" id="ARBA00023136"/>
    </source>
</evidence>
<evidence type="ECO:0000256" key="4">
    <source>
        <dbReference type="ARBA" id="ARBA00021882"/>
    </source>
</evidence>
<dbReference type="GO" id="GO:0031965">
    <property type="term" value="C:nuclear membrane"/>
    <property type="evidence" value="ECO:0007669"/>
    <property type="project" value="UniProtKB-SubCell"/>
</dbReference>
<dbReference type="GeneID" id="103524525"/>
<dbReference type="InterPro" id="IPR019130">
    <property type="entry name" value="Macoilin"/>
</dbReference>
<dbReference type="GO" id="GO:0023041">
    <property type="term" value="P:neuronal signal transduction"/>
    <property type="evidence" value="ECO:0007669"/>
    <property type="project" value="InterPro"/>
</dbReference>
<keyword evidence="13" id="KW-0175">Coiled coil</keyword>
<keyword evidence="11" id="KW-0539">Nucleus</keyword>
<comment type="subcellular location">
    <subcellularLocation>
        <location evidence="2">Nucleus membrane</location>
        <topology evidence="2">Multi-pass membrane protein</topology>
    </subcellularLocation>
    <subcellularLocation>
        <location evidence="3">Rough endoplasmic reticulum membrane</location>
        <topology evidence="3">Multi-pass membrane protein</topology>
    </subcellularLocation>
</comment>
<evidence type="ECO:0000256" key="8">
    <source>
        <dbReference type="ARBA" id="ARBA00022989"/>
    </source>
</evidence>
<evidence type="ECO:0000256" key="13">
    <source>
        <dbReference type="SAM" id="Coils"/>
    </source>
</evidence>
<evidence type="ECO:0000256" key="3">
    <source>
        <dbReference type="ARBA" id="ARBA00004269"/>
    </source>
</evidence>
<dbReference type="STRING" id="121845.A0A3Q0IHQ2"/>
<feature type="coiled-coil region" evidence="13">
    <location>
        <begin position="198"/>
        <end position="263"/>
    </location>
</feature>
<dbReference type="Proteomes" id="UP000079169">
    <property type="component" value="Unplaced"/>
</dbReference>
<accession>A0A3Q0IHQ2</accession>
<keyword evidence="8" id="KW-1133">Transmembrane helix</keyword>
<evidence type="ECO:0000256" key="14">
    <source>
        <dbReference type="SAM" id="MobiDB-lite"/>
    </source>
</evidence>
<keyword evidence="5" id="KW-0597">Phosphoprotein</keyword>
<evidence type="ECO:0000256" key="12">
    <source>
        <dbReference type="ARBA" id="ARBA00031129"/>
    </source>
</evidence>
<evidence type="ECO:0000256" key="7">
    <source>
        <dbReference type="ARBA" id="ARBA00022824"/>
    </source>
</evidence>
<dbReference type="PANTHER" id="PTHR47464">
    <property type="entry name" value="MACOILIN"/>
    <property type="match status" value="1"/>
</dbReference>
<evidence type="ECO:0000256" key="6">
    <source>
        <dbReference type="ARBA" id="ARBA00022692"/>
    </source>
</evidence>
<evidence type="ECO:0000256" key="11">
    <source>
        <dbReference type="ARBA" id="ARBA00023242"/>
    </source>
</evidence>
<dbReference type="KEGG" id="dci:103524525"/>
<keyword evidence="10" id="KW-0325">Glycoprotein</keyword>
<sequence length="317" mass="35617">MGVEDFTSESNSRCSGGRSETNSSTTRKSKSQNNSHHSSKDDFSSQYKQQAEFTLGLERDIKQLRASLSTSRSIELELRSTLANLTVGERNARSELSESLQENQELNARLQSLLTARTLDKQALSALEKRLVEEKKAKSTLETLLARERKARRAAEESAAKLSSVGCGDALCRGKRREVEAAKVTNGGCADAVCRGKRRELEVESRQWKREADERRERCAAAENELQALQKLREEQSELEHRLSSLRSEVSSVQDRNVALERSLSAETRIKLDLFSALGEAKRENEIVEGKFLLCRTEVVRSFILEILHLGSRFVSV</sequence>
<proteinExistence type="predicted"/>
<feature type="region of interest" description="Disordered" evidence="14">
    <location>
        <begin position="1"/>
        <end position="46"/>
    </location>
</feature>
<feature type="compositionally biased region" description="Polar residues" evidence="14">
    <location>
        <begin position="8"/>
        <end position="26"/>
    </location>
</feature>